<sequence>MPKVRLDQRGDVAEIVLDAPPLNLFDLALVADFERVLDELVPKAESGAVRAVLVRAEGKVFCGGVDVHEFQQLGQAAGGQLMARFLGLSTVLEALPVPTVAAVHALNLTIGMEIALATDLVWAAEESSFGLVESSVGLTPGGGGTQRLVARAGVARAAELIITGDIYPARELYEWGVVNRLRPAETLLADVREFADRLAAGPTLAIAAGKELLKAARDHGVAAADALTAAVTGRPFATEDLRTGVESLLKHGPRKAVFHGR</sequence>
<gene>
    <name evidence="1" type="ORF">SAMN05443668_106418</name>
</gene>
<protein>
    <submittedName>
        <fullName evidence="1">Enoyl-CoA hydratase/carnithine racemase</fullName>
    </submittedName>
</protein>
<dbReference type="RefSeq" id="WP_073259753.1">
    <property type="nucleotide sequence ID" value="NZ_FRCS01000006.1"/>
</dbReference>
<dbReference type="InterPro" id="IPR001753">
    <property type="entry name" value="Enoyl-CoA_hydra/iso"/>
</dbReference>
<dbReference type="InterPro" id="IPR029045">
    <property type="entry name" value="ClpP/crotonase-like_dom_sf"/>
</dbReference>
<dbReference type="OrthoDB" id="9807606at2"/>
<name>A0A1M7R4K0_9ACTN</name>
<evidence type="ECO:0000313" key="2">
    <source>
        <dbReference type="Proteomes" id="UP000184440"/>
    </source>
</evidence>
<evidence type="ECO:0000313" key="1">
    <source>
        <dbReference type="EMBL" id="SHN40057.1"/>
    </source>
</evidence>
<dbReference type="Proteomes" id="UP000184440">
    <property type="component" value="Unassembled WGS sequence"/>
</dbReference>
<keyword evidence="2" id="KW-1185">Reference proteome</keyword>
<dbReference type="CDD" id="cd06558">
    <property type="entry name" value="crotonase-like"/>
    <property type="match status" value="1"/>
</dbReference>
<reference evidence="1 2" key="1">
    <citation type="submission" date="2016-11" db="EMBL/GenBank/DDBJ databases">
        <authorList>
            <person name="Jaros S."/>
            <person name="Januszkiewicz K."/>
            <person name="Wedrychowicz H."/>
        </authorList>
    </citation>
    <scope>NUCLEOTIDE SEQUENCE [LARGE SCALE GENOMIC DNA]</scope>
    <source>
        <strain evidence="1 2">DSM 46144</strain>
    </source>
</reference>
<accession>A0A1M7R4K0</accession>
<dbReference type="EMBL" id="FRCS01000006">
    <property type="protein sequence ID" value="SHN40057.1"/>
    <property type="molecule type" value="Genomic_DNA"/>
</dbReference>
<proteinExistence type="predicted"/>
<organism evidence="1 2">
    <name type="scientific">Cryptosporangium aurantiacum</name>
    <dbReference type="NCBI Taxonomy" id="134849"/>
    <lineage>
        <taxon>Bacteria</taxon>
        <taxon>Bacillati</taxon>
        <taxon>Actinomycetota</taxon>
        <taxon>Actinomycetes</taxon>
        <taxon>Cryptosporangiales</taxon>
        <taxon>Cryptosporangiaceae</taxon>
        <taxon>Cryptosporangium</taxon>
    </lineage>
</organism>
<dbReference type="Gene3D" id="3.90.226.10">
    <property type="entry name" value="2-enoyl-CoA Hydratase, Chain A, domain 1"/>
    <property type="match status" value="1"/>
</dbReference>
<dbReference type="PANTHER" id="PTHR11941">
    <property type="entry name" value="ENOYL-COA HYDRATASE-RELATED"/>
    <property type="match status" value="1"/>
</dbReference>
<dbReference type="STRING" id="134849.SAMN05443668_106418"/>
<dbReference type="AlphaFoldDB" id="A0A1M7R4K0"/>
<dbReference type="PANTHER" id="PTHR11941:SF54">
    <property type="entry name" value="ENOYL-COA HYDRATASE, MITOCHONDRIAL"/>
    <property type="match status" value="1"/>
</dbReference>
<dbReference type="SUPFAM" id="SSF52096">
    <property type="entry name" value="ClpP/crotonase"/>
    <property type="match status" value="1"/>
</dbReference>
<dbReference type="Pfam" id="PF00378">
    <property type="entry name" value="ECH_1"/>
    <property type="match status" value="1"/>
</dbReference>
<dbReference type="GO" id="GO:0006635">
    <property type="term" value="P:fatty acid beta-oxidation"/>
    <property type="evidence" value="ECO:0007669"/>
    <property type="project" value="TreeGrafter"/>
</dbReference>
<dbReference type="GO" id="GO:0003824">
    <property type="term" value="F:catalytic activity"/>
    <property type="evidence" value="ECO:0007669"/>
    <property type="project" value="UniProtKB-ARBA"/>
</dbReference>